<evidence type="ECO:0000256" key="3">
    <source>
        <dbReference type="ARBA" id="ARBA00022801"/>
    </source>
</evidence>
<dbReference type="InterPro" id="IPR006330">
    <property type="entry name" value="Ado/ade_deaminase"/>
</dbReference>
<dbReference type="SUPFAM" id="SSF51556">
    <property type="entry name" value="Metallo-dependent hydrolases"/>
    <property type="match status" value="1"/>
</dbReference>
<dbReference type="GO" id="GO:0046872">
    <property type="term" value="F:metal ion binding"/>
    <property type="evidence" value="ECO:0007669"/>
    <property type="project" value="UniProtKB-KW"/>
</dbReference>
<dbReference type="InterPro" id="IPR032466">
    <property type="entry name" value="Metal_Hydrolase"/>
</dbReference>
<dbReference type="GO" id="GO:0006146">
    <property type="term" value="P:adenine catabolic process"/>
    <property type="evidence" value="ECO:0007669"/>
    <property type="project" value="TreeGrafter"/>
</dbReference>
<keyword evidence="4" id="KW-0862">Zinc</keyword>
<name>A0A7G2CAL4_9TRYP</name>
<sequence>MSVLVEEADFEELAYSYMKKMQEDKVCHVEPFFDPQGHTCRGVSFRTVYDGLKRGFDKGEKEFGITVGLIFSFLRHLSEEECLQFVQQDTPDGQYMRELFAKKAFVAVGLDSSELGNPPEKFVRLFQYCRETLQVPFLVAHAGEEGPPEYIRGAIGELRIHRIDHGVASLKDEALLTELAQSQMPLTVCPLSNYKLKVFPEAAECRQAVCALLRKGLKVTLNSDDPTYFGGYLKANFLFVAEDPSVTREEIMTMARNSIEASFISDTLKQKYLQLLEKEAKSA</sequence>
<dbReference type="PANTHER" id="PTHR43114:SF6">
    <property type="entry name" value="ADENINE DEAMINASE"/>
    <property type="match status" value="1"/>
</dbReference>
<keyword evidence="2" id="KW-0479">Metal-binding</keyword>
<dbReference type="AlphaFoldDB" id="A0A7G2CAL4"/>
<feature type="domain" description="Adenosine deaminase" evidence="5">
    <location>
        <begin position="2"/>
        <end position="276"/>
    </location>
</feature>
<gene>
    <name evidence="6" type="ORF">ADEAN_000430400</name>
</gene>
<dbReference type="EMBL" id="LR877151">
    <property type="protein sequence ID" value="CAD2216826.1"/>
    <property type="molecule type" value="Genomic_DNA"/>
</dbReference>
<dbReference type="NCBIfam" id="TIGR01430">
    <property type="entry name" value="aden_deam"/>
    <property type="match status" value="1"/>
</dbReference>
<evidence type="ECO:0000256" key="2">
    <source>
        <dbReference type="ARBA" id="ARBA00022723"/>
    </source>
</evidence>
<dbReference type="Proteomes" id="UP000515908">
    <property type="component" value="Chromosome 07"/>
</dbReference>
<dbReference type="Gene3D" id="3.20.20.140">
    <property type="entry name" value="Metal-dependent hydrolases"/>
    <property type="match status" value="1"/>
</dbReference>
<dbReference type="PANTHER" id="PTHR43114">
    <property type="entry name" value="ADENINE DEAMINASE"/>
    <property type="match status" value="1"/>
</dbReference>
<dbReference type="GO" id="GO:0005829">
    <property type="term" value="C:cytosol"/>
    <property type="evidence" value="ECO:0007669"/>
    <property type="project" value="TreeGrafter"/>
</dbReference>
<evidence type="ECO:0000313" key="6">
    <source>
        <dbReference type="EMBL" id="CAD2216826.1"/>
    </source>
</evidence>
<dbReference type="Pfam" id="PF00962">
    <property type="entry name" value="A_deaminase"/>
    <property type="match status" value="1"/>
</dbReference>
<dbReference type="GO" id="GO:0043103">
    <property type="term" value="P:hypoxanthine salvage"/>
    <property type="evidence" value="ECO:0007669"/>
    <property type="project" value="TreeGrafter"/>
</dbReference>
<organism evidence="6 7">
    <name type="scientific">Angomonas deanei</name>
    <dbReference type="NCBI Taxonomy" id="59799"/>
    <lineage>
        <taxon>Eukaryota</taxon>
        <taxon>Discoba</taxon>
        <taxon>Euglenozoa</taxon>
        <taxon>Kinetoplastea</taxon>
        <taxon>Metakinetoplastina</taxon>
        <taxon>Trypanosomatida</taxon>
        <taxon>Trypanosomatidae</taxon>
        <taxon>Strigomonadinae</taxon>
        <taxon>Angomonas</taxon>
    </lineage>
</organism>
<keyword evidence="7" id="KW-1185">Reference proteome</keyword>
<evidence type="ECO:0000256" key="4">
    <source>
        <dbReference type="ARBA" id="ARBA00022833"/>
    </source>
</evidence>
<dbReference type="OrthoDB" id="272271at2759"/>
<proteinExistence type="predicted"/>
<reference evidence="6 7" key="1">
    <citation type="submission" date="2020-08" db="EMBL/GenBank/DDBJ databases">
        <authorList>
            <person name="Newling K."/>
            <person name="Davey J."/>
            <person name="Forrester S."/>
        </authorList>
    </citation>
    <scope>NUCLEOTIDE SEQUENCE [LARGE SCALE GENOMIC DNA]</scope>
    <source>
        <strain evidence="7">Crithidia deanei Carvalho (ATCC PRA-265)</strain>
    </source>
</reference>
<evidence type="ECO:0000313" key="7">
    <source>
        <dbReference type="Proteomes" id="UP000515908"/>
    </source>
</evidence>
<dbReference type="InterPro" id="IPR001365">
    <property type="entry name" value="A_deaminase_dom"/>
</dbReference>
<dbReference type="GO" id="GO:0000034">
    <property type="term" value="F:adenine deaminase activity"/>
    <property type="evidence" value="ECO:0007669"/>
    <property type="project" value="TreeGrafter"/>
</dbReference>
<keyword evidence="3" id="KW-0378">Hydrolase</keyword>
<evidence type="ECO:0000259" key="5">
    <source>
        <dbReference type="Pfam" id="PF00962"/>
    </source>
</evidence>
<dbReference type="VEuPathDB" id="TriTrypDB:ADEAN_000430400"/>
<accession>A0A7G2CAL4</accession>
<comment type="cofactor">
    <cofactor evidence="1">
        <name>Zn(2+)</name>
        <dbReference type="ChEBI" id="CHEBI:29105"/>
    </cofactor>
</comment>
<protein>
    <submittedName>
        <fullName evidence="6">Adenosine/AMP deaminase, putative</fullName>
    </submittedName>
</protein>
<evidence type="ECO:0000256" key="1">
    <source>
        <dbReference type="ARBA" id="ARBA00001947"/>
    </source>
</evidence>